<dbReference type="EMBL" id="JAPEUL010000004">
    <property type="protein sequence ID" value="MCW4628387.1"/>
    <property type="molecule type" value="Genomic_DNA"/>
</dbReference>
<organism evidence="5 6">
    <name type="scientific">Marinomonas rhodophyticola</name>
    <dbReference type="NCBI Taxonomy" id="2992803"/>
    <lineage>
        <taxon>Bacteria</taxon>
        <taxon>Pseudomonadati</taxon>
        <taxon>Pseudomonadota</taxon>
        <taxon>Gammaproteobacteria</taxon>
        <taxon>Oceanospirillales</taxon>
        <taxon>Oceanospirillaceae</taxon>
        <taxon>Marinomonas</taxon>
    </lineage>
</organism>
<protein>
    <submittedName>
        <fullName evidence="5">Response regulator</fullName>
    </submittedName>
</protein>
<comment type="caution">
    <text evidence="5">The sequence shown here is derived from an EMBL/GenBank/DDBJ whole genome shotgun (WGS) entry which is preliminary data.</text>
</comment>
<feature type="domain" description="Response regulatory" evidence="4">
    <location>
        <begin position="70"/>
        <end position="186"/>
    </location>
</feature>
<keyword evidence="2" id="KW-0902">Two-component regulatory system</keyword>
<keyword evidence="1 3" id="KW-0597">Phosphoprotein</keyword>
<dbReference type="RefSeq" id="WP_265217598.1">
    <property type="nucleotide sequence ID" value="NZ_JAPEUL010000004.1"/>
</dbReference>
<dbReference type="Proteomes" id="UP001431181">
    <property type="component" value="Unassembled WGS sequence"/>
</dbReference>
<dbReference type="PANTHER" id="PTHR45339">
    <property type="entry name" value="HYBRID SIGNAL TRANSDUCTION HISTIDINE KINASE J"/>
    <property type="match status" value="1"/>
</dbReference>
<keyword evidence="6" id="KW-1185">Reference proteome</keyword>
<dbReference type="SUPFAM" id="SSF52172">
    <property type="entry name" value="CheY-like"/>
    <property type="match status" value="1"/>
</dbReference>
<gene>
    <name evidence="5" type="ORF">ONZ52_04890</name>
</gene>
<feature type="modified residue" description="4-aspartylphosphate" evidence="3">
    <location>
        <position position="119"/>
    </location>
</feature>
<dbReference type="SMART" id="SM00448">
    <property type="entry name" value="REC"/>
    <property type="match status" value="1"/>
</dbReference>
<dbReference type="CDD" id="cd17546">
    <property type="entry name" value="REC_hyHK_CKI1_RcsC-like"/>
    <property type="match status" value="1"/>
</dbReference>
<evidence type="ECO:0000313" key="5">
    <source>
        <dbReference type="EMBL" id="MCW4628387.1"/>
    </source>
</evidence>
<dbReference type="Gene3D" id="3.40.50.2300">
    <property type="match status" value="1"/>
</dbReference>
<accession>A0ABT3KCY1</accession>
<sequence length="279" mass="31350">MSTQLEKFLTKKVLFLGGGLDEIGEYSMTGLITPSNIVKKILLLELHGSNQEVEPSSDFSDKKYFFKDKVILLAEDNKVNANIVKAIIEKVGAKVDWVENGKEAVERSLSQQYDLIIMDIRMPLMDGYEASEKICQKLSESKPPIIVLTADTFMDSQENMIRSGIDDVLFKPLNPYLLIEKIEFWMMKYGVNALQGTENTSCSSVSYEDLKYVLSKIEVLENLLLSGGSDSEMIIDSLVKKCAQCDDLAVLVSAAKDIASYDYQDALIKVRTFKRQLLL</sequence>
<dbReference type="InterPro" id="IPR011006">
    <property type="entry name" value="CheY-like_superfamily"/>
</dbReference>
<proteinExistence type="predicted"/>
<dbReference type="PROSITE" id="PS50110">
    <property type="entry name" value="RESPONSE_REGULATORY"/>
    <property type="match status" value="1"/>
</dbReference>
<reference evidence="5" key="1">
    <citation type="submission" date="2022-11" db="EMBL/GenBank/DDBJ databases">
        <title>Marinomonas sp. nov., isolated from marine algae.</title>
        <authorList>
            <person name="Choi D.G."/>
            <person name="Kim J.M."/>
            <person name="Lee J.K."/>
            <person name="Baek J.H."/>
            <person name="Jeon C.O."/>
        </authorList>
    </citation>
    <scope>NUCLEOTIDE SEQUENCE</scope>
    <source>
        <strain evidence="5">KJ51-3</strain>
    </source>
</reference>
<dbReference type="PANTHER" id="PTHR45339:SF1">
    <property type="entry name" value="HYBRID SIGNAL TRANSDUCTION HISTIDINE KINASE J"/>
    <property type="match status" value="1"/>
</dbReference>
<evidence type="ECO:0000256" key="2">
    <source>
        <dbReference type="ARBA" id="ARBA00023012"/>
    </source>
</evidence>
<evidence type="ECO:0000256" key="1">
    <source>
        <dbReference type="ARBA" id="ARBA00022553"/>
    </source>
</evidence>
<name>A0ABT3KCY1_9GAMM</name>
<evidence type="ECO:0000259" key="4">
    <source>
        <dbReference type="PROSITE" id="PS50110"/>
    </source>
</evidence>
<evidence type="ECO:0000313" key="6">
    <source>
        <dbReference type="Proteomes" id="UP001431181"/>
    </source>
</evidence>
<dbReference type="InterPro" id="IPR001789">
    <property type="entry name" value="Sig_transdc_resp-reg_receiver"/>
</dbReference>
<dbReference type="Pfam" id="PF00072">
    <property type="entry name" value="Response_reg"/>
    <property type="match status" value="1"/>
</dbReference>
<evidence type="ECO:0000256" key="3">
    <source>
        <dbReference type="PROSITE-ProRule" id="PRU00169"/>
    </source>
</evidence>